<name>A0A2R4ALN4_9CAUD</name>
<organism evidence="1 2">
    <name type="scientific">Aeromonas phage AhSzq-1</name>
    <dbReference type="NCBI Taxonomy" id="2138298"/>
    <lineage>
        <taxon>Viruses</taxon>
        <taxon>Duplodnaviria</taxon>
        <taxon>Heunggongvirae</taxon>
        <taxon>Uroviricota</taxon>
        <taxon>Caudoviricetes</taxon>
        <taxon>Demerecviridae</taxon>
        <taxon>Shenzhenvirus</taxon>
        <taxon>Shenzhenvirus AhSzq1</taxon>
    </lineage>
</organism>
<dbReference type="Proteomes" id="UP000244741">
    <property type="component" value="Segment"/>
</dbReference>
<protein>
    <submittedName>
        <fullName evidence="1">Uncharacterized protein</fullName>
    </submittedName>
</protein>
<evidence type="ECO:0000313" key="1">
    <source>
        <dbReference type="EMBL" id="AVR75938.1"/>
    </source>
</evidence>
<reference evidence="1 2" key="1">
    <citation type="submission" date="2017-12" db="EMBL/GenBank/DDBJ databases">
        <title>Genomic characterization of T5-related Aeromonas hydrophila phages AhSzq-1 and AhSzw-1 and proposal to be two new species.</title>
        <authorList>
            <person name="Chen L."/>
            <person name="Yuan S."/>
            <person name="Ma Y."/>
        </authorList>
    </citation>
    <scope>NUCLEOTIDE SEQUENCE [LARGE SCALE GENOMIC DNA]</scope>
    <source>
        <strain evidence="1">Seawater</strain>
    </source>
</reference>
<dbReference type="EMBL" id="MG676224">
    <property type="protein sequence ID" value="AVR75938.1"/>
    <property type="molecule type" value="Genomic_DNA"/>
</dbReference>
<gene>
    <name evidence="1" type="ORF">AhSzq1_45</name>
</gene>
<keyword evidence="2" id="KW-1185">Reference proteome</keyword>
<proteinExistence type="predicted"/>
<evidence type="ECO:0000313" key="2">
    <source>
        <dbReference type="Proteomes" id="UP000244741"/>
    </source>
</evidence>
<sequence length="50" mass="5854">MYEFGTPVRSYILTAAAMGKRLSRATLFDWVSKMRPDKVEYGRNYFQVDS</sequence>
<accession>A0A2R4ALN4</accession>